<dbReference type="Pfam" id="PF11906">
    <property type="entry name" value="DUF3426"/>
    <property type="match status" value="1"/>
</dbReference>
<name>A0A5C1E4K2_9RHOO</name>
<feature type="domain" description="Zinc finger/thioredoxin putative" evidence="3">
    <location>
        <begin position="1"/>
        <end position="37"/>
    </location>
</feature>
<dbReference type="EMBL" id="CP022579">
    <property type="protein sequence ID" value="QEL63832.1"/>
    <property type="molecule type" value="Genomic_DNA"/>
</dbReference>
<evidence type="ECO:0000313" key="4">
    <source>
        <dbReference type="EMBL" id="QEL63832.1"/>
    </source>
</evidence>
<feature type="compositionally biased region" description="Low complexity" evidence="1">
    <location>
        <begin position="77"/>
        <end position="88"/>
    </location>
</feature>
<evidence type="ECO:0000259" key="3">
    <source>
        <dbReference type="Pfam" id="PF13719"/>
    </source>
</evidence>
<keyword evidence="5" id="KW-1185">Reference proteome</keyword>
<reference evidence="4 5" key="1">
    <citation type="submission" date="2017-07" db="EMBL/GenBank/DDBJ databases">
        <title>Complete genome sequence of Oryzomicrobium terrae TPP412.</title>
        <authorList>
            <person name="Chiu L.-W."/>
            <person name="Lo K.-J."/>
            <person name="Tsai Y.-M."/>
            <person name="Lin S.-S."/>
            <person name="Kuo C.-H."/>
            <person name="Liu C.-T."/>
        </authorList>
    </citation>
    <scope>NUCLEOTIDE SEQUENCE [LARGE SCALE GENOMIC DNA]</scope>
    <source>
        <strain evidence="4 5">TPP412</strain>
    </source>
</reference>
<keyword evidence="2" id="KW-1133">Transmembrane helix</keyword>
<dbReference type="AlphaFoldDB" id="A0A5C1E4K2"/>
<dbReference type="Pfam" id="PF13719">
    <property type="entry name" value="Zn_ribbon_5"/>
    <property type="match status" value="1"/>
</dbReference>
<evidence type="ECO:0000256" key="2">
    <source>
        <dbReference type="SAM" id="Phobius"/>
    </source>
</evidence>
<evidence type="ECO:0000256" key="1">
    <source>
        <dbReference type="SAM" id="MobiDB-lite"/>
    </source>
</evidence>
<dbReference type="InterPro" id="IPR021834">
    <property type="entry name" value="DUF3426"/>
</dbReference>
<protein>
    <recommendedName>
        <fullName evidence="3">Zinc finger/thioredoxin putative domain-containing protein</fullName>
    </recommendedName>
</protein>
<dbReference type="RefSeq" id="WP_149424672.1">
    <property type="nucleotide sequence ID" value="NZ_CP022579.1"/>
</dbReference>
<sequence length="435" mass="44962">MQTRCPACQTTFRVTPDQLNAKAGRVRCGQCQHVFNALDHLEADPNAETIVIDMADLPALAAQAAPASPSPEPLSPPESSEAPLPLGDLALDAPTRLPAELDDAAFALPEAIPQPPAATPPEQAWDPAGETVLAPGPGWDPAGETVLVPRNDPDPAAETVLVPRADKGSPEPLPVELISTPISTAPALEASTGEEVGAATEADDRAKDETGTAAASAPSDESPATDGADEPAPPPLTALTPAATLDPHDPILARDHTEIPGYSKWAQAPLAGGIGTGGIGAGAHRPTWLFILAATILALVLAGQAALYWRTELSTAAPFLRGVFAALGVNVPLPRVTEKVSLEASDLQSDANRGLLVLQATLRNRAAFAQAYPSLDLALTDVGDSVVLRRTLAPADYLPEGAAPAFAPGSDLALKVWLDIKPLEAAGYRLVVFYP</sequence>
<dbReference type="Proteomes" id="UP000323671">
    <property type="component" value="Chromosome"/>
</dbReference>
<evidence type="ECO:0000313" key="5">
    <source>
        <dbReference type="Proteomes" id="UP000323671"/>
    </source>
</evidence>
<feature type="transmembrane region" description="Helical" evidence="2">
    <location>
        <begin position="288"/>
        <end position="309"/>
    </location>
</feature>
<keyword evidence="2" id="KW-0812">Transmembrane</keyword>
<dbReference type="InterPro" id="IPR011723">
    <property type="entry name" value="Znf/thioredoxin_put"/>
</dbReference>
<feature type="compositionally biased region" description="Low complexity" evidence="1">
    <location>
        <begin position="212"/>
        <end position="226"/>
    </location>
</feature>
<dbReference type="NCBIfam" id="TIGR02098">
    <property type="entry name" value="MJ0042_CXXC"/>
    <property type="match status" value="1"/>
</dbReference>
<proteinExistence type="predicted"/>
<feature type="region of interest" description="Disordered" evidence="1">
    <location>
        <begin position="62"/>
        <end position="88"/>
    </location>
</feature>
<feature type="region of interest" description="Disordered" evidence="1">
    <location>
        <begin position="135"/>
        <end position="254"/>
    </location>
</feature>
<organism evidence="4 5">
    <name type="scientific">Oryzomicrobium terrae</name>
    <dbReference type="NCBI Taxonomy" id="1735038"/>
    <lineage>
        <taxon>Bacteria</taxon>
        <taxon>Pseudomonadati</taxon>
        <taxon>Pseudomonadota</taxon>
        <taxon>Betaproteobacteria</taxon>
        <taxon>Rhodocyclales</taxon>
        <taxon>Rhodocyclaceae</taxon>
        <taxon>Oryzomicrobium</taxon>
    </lineage>
</organism>
<gene>
    <name evidence="4" type="ORF">OTERR_03560</name>
</gene>
<dbReference type="KEGG" id="otr:OTERR_03560"/>
<keyword evidence="2" id="KW-0472">Membrane</keyword>
<accession>A0A5C1E4K2</accession>